<dbReference type="Pfam" id="PF03704">
    <property type="entry name" value="BTAD"/>
    <property type="match status" value="1"/>
</dbReference>
<feature type="domain" description="AAA+ ATPase" evidence="6">
    <location>
        <begin position="287"/>
        <end position="439"/>
    </location>
</feature>
<comment type="similarity">
    <text evidence="1">Belongs to the AfsR/DnrI/RedD regulatory family.</text>
</comment>
<gene>
    <name evidence="9" type="ORF">HD597_000052</name>
</gene>
<keyword evidence="5" id="KW-0732">Signal</keyword>
<dbReference type="InterPro" id="IPR002182">
    <property type="entry name" value="NB-ARC"/>
</dbReference>
<dbReference type="SMART" id="SM00382">
    <property type="entry name" value="AAA"/>
    <property type="match status" value="1"/>
</dbReference>
<dbReference type="GO" id="GO:0006355">
    <property type="term" value="P:regulation of DNA-templated transcription"/>
    <property type="evidence" value="ECO:0007669"/>
    <property type="project" value="InterPro"/>
</dbReference>
<feature type="domain" description="OmpR/PhoB-type" evidence="7">
    <location>
        <begin position="4"/>
        <end position="73"/>
    </location>
</feature>
<keyword evidence="3 9" id="KW-0238">DNA-binding</keyword>
<feature type="chain" id="PRO_5040855193" evidence="5">
    <location>
        <begin position="31"/>
        <end position="512"/>
    </location>
</feature>
<comment type="caution">
    <text evidence="9">The sequence shown here is derived from an EMBL/GenBank/DDBJ whole genome shotgun (WGS) entry which is preliminary data.</text>
</comment>
<dbReference type="PRINTS" id="PR00364">
    <property type="entry name" value="DISEASERSIST"/>
</dbReference>
<dbReference type="InterPro" id="IPR005158">
    <property type="entry name" value="BTAD"/>
</dbReference>
<dbReference type="InterPro" id="IPR036388">
    <property type="entry name" value="WH-like_DNA-bd_sf"/>
</dbReference>
<dbReference type="RefSeq" id="WP_253739403.1">
    <property type="nucleotide sequence ID" value="NZ_BAABKA010000098.1"/>
</dbReference>
<proteinExistence type="inferred from homology"/>
<dbReference type="SUPFAM" id="SSF48452">
    <property type="entry name" value="TPR-like"/>
    <property type="match status" value="1"/>
</dbReference>
<dbReference type="Pfam" id="PF00931">
    <property type="entry name" value="NB-ARC"/>
    <property type="match status" value="1"/>
</dbReference>
<feature type="signal peptide" evidence="5">
    <location>
        <begin position="1"/>
        <end position="30"/>
    </location>
</feature>
<dbReference type="InterPro" id="IPR001867">
    <property type="entry name" value="OmpR/PhoB-type_DNA-bd"/>
</dbReference>
<keyword evidence="10" id="KW-1185">Reference proteome</keyword>
<protein>
    <submittedName>
        <fullName evidence="9">DNA-binding SARP family transcriptional activator</fullName>
    </submittedName>
</protein>
<evidence type="ECO:0000313" key="9">
    <source>
        <dbReference type="EMBL" id="MCP2353032.1"/>
    </source>
</evidence>
<evidence type="ECO:0000256" key="2">
    <source>
        <dbReference type="ARBA" id="ARBA00023015"/>
    </source>
</evidence>
<evidence type="ECO:0000259" key="8">
    <source>
        <dbReference type="SMART" id="SM01043"/>
    </source>
</evidence>
<evidence type="ECO:0000256" key="1">
    <source>
        <dbReference type="ARBA" id="ARBA00005820"/>
    </source>
</evidence>
<dbReference type="SMART" id="SM01043">
    <property type="entry name" value="BTAD"/>
    <property type="match status" value="1"/>
</dbReference>
<dbReference type="Proteomes" id="UP001139648">
    <property type="component" value="Unassembled WGS sequence"/>
</dbReference>
<evidence type="ECO:0000256" key="3">
    <source>
        <dbReference type="ARBA" id="ARBA00023125"/>
    </source>
</evidence>
<accession>A0A9X2JXF3</accession>
<dbReference type="InterPro" id="IPR027417">
    <property type="entry name" value="P-loop_NTPase"/>
</dbReference>
<keyword evidence="2" id="KW-0805">Transcription regulation</keyword>
<evidence type="ECO:0000256" key="4">
    <source>
        <dbReference type="ARBA" id="ARBA00023163"/>
    </source>
</evidence>
<dbReference type="InterPro" id="IPR051677">
    <property type="entry name" value="AfsR-DnrI-RedD_regulator"/>
</dbReference>
<dbReference type="CDD" id="cd15831">
    <property type="entry name" value="BTAD"/>
    <property type="match status" value="1"/>
</dbReference>
<evidence type="ECO:0000256" key="5">
    <source>
        <dbReference type="SAM" id="SignalP"/>
    </source>
</evidence>
<dbReference type="GO" id="GO:0000160">
    <property type="term" value="P:phosphorelay signal transduction system"/>
    <property type="evidence" value="ECO:0007669"/>
    <property type="project" value="InterPro"/>
</dbReference>
<name>A0A9X2JXF3_9ACTN</name>
<sequence length="512" mass="55601">MHDAAPVSIPRTRRPLLAALLLAWPGEVSAQTLMEAAWGDTVGRENALKTALSQLRRLLNGRLPPAKTHAYRLELRPGDTYDLERYRRLAQQGHEHIAVGNHQAAVACLREALDLWGDPPLADVPDDPLRLATWRQELLWERKVTQQTLLESRLLLGEHHQLLPEIRKELAEDPLSEPLNALLMRALYRAGYRVEALRRYDTIATLLAQDTAVEPGVRLRRLRDEIAADDVTEPAAGPWAVSLAQPSTPGLSAAPPLAQLPPAVTDFTGRATEIEQLSRHLSAPGAGVPIASIWGPPGVGKSTLAHQVAHLVRPTFPDGQIYVHMAGTSNQPRDISEVLGEVLPALGASAAYLPATVTARAALYRSLLAGRRVLVLLDDVCDMYQTHPLLPGTPGCAVLLTSRAHLAETASVRTVLLGPLSERESINLLSDIIGADRIRSDPVAAADIIDVCSGLPLAVRLAGARLLAQPGWPLHTFADQLRQHRMSLFTSDKVASPASISKVEHARVLRLP</sequence>
<organism evidence="9 10">
    <name type="scientific">Nonomuraea thailandensis</name>
    <dbReference type="NCBI Taxonomy" id="1188745"/>
    <lineage>
        <taxon>Bacteria</taxon>
        <taxon>Bacillati</taxon>
        <taxon>Actinomycetota</taxon>
        <taxon>Actinomycetes</taxon>
        <taxon>Streptosporangiales</taxon>
        <taxon>Streptosporangiaceae</taxon>
        <taxon>Nonomuraea</taxon>
    </lineage>
</organism>
<evidence type="ECO:0000313" key="10">
    <source>
        <dbReference type="Proteomes" id="UP001139648"/>
    </source>
</evidence>
<dbReference type="InterPro" id="IPR011990">
    <property type="entry name" value="TPR-like_helical_dom_sf"/>
</dbReference>
<dbReference type="SUPFAM" id="SSF52540">
    <property type="entry name" value="P-loop containing nucleoside triphosphate hydrolases"/>
    <property type="match status" value="1"/>
</dbReference>
<dbReference type="InterPro" id="IPR016032">
    <property type="entry name" value="Sig_transdc_resp-reg_C-effctor"/>
</dbReference>
<dbReference type="GO" id="GO:0003677">
    <property type="term" value="F:DNA binding"/>
    <property type="evidence" value="ECO:0007669"/>
    <property type="project" value="UniProtKB-KW"/>
</dbReference>
<dbReference type="SMART" id="SM00862">
    <property type="entry name" value="Trans_reg_C"/>
    <property type="match status" value="1"/>
</dbReference>
<dbReference type="AlphaFoldDB" id="A0A9X2JXF3"/>
<dbReference type="PANTHER" id="PTHR35807">
    <property type="entry name" value="TRANSCRIPTIONAL REGULATOR REDD-RELATED"/>
    <property type="match status" value="1"/>
</dbReference>
<keyword evidence="4" id="KW-0804">Transcription</keyword>
<reference evidence="9" key="1">
    <citation type="submission" date="2022-06" db="EMBL/GenBank/DDBJ databases">
        <title>Sequencing the genomes of 1000 actinobacteria strains.</title>
        <authorList>
            <person name="Klenk H.-P."/>
        </authorList>
    </citation>
    <scope>NUCLEOTIDE SEQUENCE</scope>
    <source>
        <strain evidence="9">DSM 46694</strain>
    </source>
</reference>
<evidence type="ECO:0000259" key="7">
    <source>
        <dbReference type="SMART" id="SM00862"/>
    </source>
</evidence>
<dbReference type="Gene3D" id="3.40.50.300">
    <property type="entry name" value="P-loop containing nucleotide triphosphate hydrolases"/>
    <property type="match status" value="1"/>
</dbReference>
<feature type="domain" description="Bacterial transcriptional activator" evidence="8">
    <location>
        <begin position="81"/>
        <end position="227"/>
    </location>
</feature>
<evidence type="ECO:0000259" key="6">
    <source>
        <dbReference type="SMART" id="SM00382"/>
    </source>
</evidence>
<dbReference type="Gene3D" id="1.10.10.10">
    <property type="entry name" value="Winged helix-like DNA-binding domain superfamily/Winged helix DNA-binding domain"/>
    <property type="match status" value="1"/>
</dbReference>
<dbReference type="Gene3D" id="1.25.40.10">
    <property type="entry name" value="Tetratricopeptide repeat domain"/>
    <property type="match status" value="1"/>
</dbReference>
<dbReference type="SUPFAM" id="SSF46894">
    <property type="entry name" value="C-terminal effector domain of the bipartite response regulators"/>
    <property type="match status" value="1"/>
</dbReference>
<dbReference type="PANTHER" id="PTHR35807:SF1">
    <property type="entry name" value="TRANSCRIPTIONAL REGULATOR REDD"/>
    <property type="match status" value="1"/>
</dbReference>
<dbReference type="EMBL" id="JAMZEB010000001">
    <property type="protein sequence ID" value="MCP2353032.1"/>
    <property type="molecule type" value="Genomic_DNA"/>
</dbReference>
<dbReference type="InterPro" id="IPR003593">
    <property type="entry name" value="AAA+_ATPase"/>
</dbReference>
<dbReference type="GO" id="GO:0043531">
    <property type="term" value="F:ADP binding"/>
    <property type="evidence" value="ECO:0007669"/>
    <property type="project" value="InterPro"/>
</dbReference>